<reference evidence="1" key="1">
    <citation type="journal article" date="2014" name="Int. J. Syst. Evol. Microbiol.">
        <title>Complete genome sequence of Corynebacterium casei LMG S-19264T (=DSM 44701T), isolated from a smear-ripened cheese.</title>
        <authorList>
            <consortium name="US DOE Joint Genome Institute (JGI-PGF)"/>
            <person name="Walter F."/>
            <person name="Albersmeier A."/>
            <person name="Kalinowski J."/>
            <person name="Ruckert C."/>
        </authorList>
    </citation>
    <scope>NUCLEOTIDE SEQUENCE</scope>
    <source>
        <strain evidence="1">CGMCC 4.7278</strain>
    </source>
</reference>
<name>A0A917QUC8_9NOCA</name>
<reference evidence="1" key="2">
    <citation type="submission" date="2020-09" db="EMBL/GenBank/DDBJ databases">
        <authorList>
            <person name="Sun Q."/>
            <person name="Zhou Y."/>
        </authorList>
    </citation>
    <scope>NUCLEOTIDE SEQUENCE</scope>
    <source>
        <strain evidence="1">CGMCC 4.7278</strain>
    </source>
</reference>
<gene>
    <name evidence="1" type="ORF">GCM10011591_46210</name>
</gene>
<protein>
    <submittedName>
        <fullName evidence="1">Uncharacterized protein</fullName>
    </submittedName>
</protein>
<evidence type="ECO:0000313" key="1">
    <source>
        <dbReference type="EMBL" id="GGK68833.1"/>
    </source>
</evidence>
<accession>A0A917QUC8</accession>
<dbReference type="AlphaFoldDB" id="A0A917QUC8"/>
<proteinExistence type="predicted"/>
<dbReference type="EMBL" id="BMMW01000007">
    <property type="protein sequence ID" value="GGK68833.1"/>
    <property type="molecule type" value="Genomic_DNA"/>
</dbReference>
<sequence length="170" mass="19136">MSRRCPAPNHLYTFTFAAMLRPDIRAVVTGSPSMGFAMPKDHARKNALAQLKREYEIRHHDAIALLDHPDGDERDTMLFYLASYEHITTYDEALAELHDPLNQTLCETCGWTLRMVCPECPGCGCYNGRCSGWRHREDMAATGDDDGLREMRSCAECGGDTEAYYGCDCD</sequence>
<dbReference type="Proteomes" id="UP000612956">
    <property type="component" value="Unassembled WGS sequence"/>
</dbReference>
<keyword evidence="2" id="KW-1185">Reference proteome</keyword>
<evidence type="ECO:0000313" key="2">
    <source>
        <dbReference type="Proteomes" id="UP000612956"/>
    </source>
</evidence>
<organism evidence="1 2">
    <name type="scientific">Nocardia camponoti</name>
    <dbReference type="NCBI Taxonomy" id="1616106"/>
    <lineage>
        <taxon>Bacteria</taxon>
        <taxon>Bacillati</taxon>
        <taxon>Actinomycetota</taxon>
        <taxon>Actinomycetes</taxon>
        <taxon>Mycobacteriales</taxon>
        <taxon>Nocardiaceae</taxon>
        <taxon>Nocardia</taxon>
    </lineage>
</organism>
<comment type="caution">
    <text evidence="1">The sequence shown here is derived from an EMBL/GenBank/DDBJ whole genome shotgun (WGS) entry which is preliminary data.</text>
</comment>